<dbReference type="PROSITE" id="PS51352">
    <property type="entry name" value="THIOREDOXIN_2"/>
    <property type="match status" value="1"/>
</dbReference>
<dbReference type="InterPro" id="IPR003782">
    <property type="entry name" value="SCO1/SenC"/>
</dbReference>
<accession>A0A1G9M889</accession>
<sequence length="205" mass="22173">MKLTLAQKILWVAAALALVAFAALVWTGGLRTSSSEESAQQAFRPEFRLEDAAGRPVTSEDFRGRYRLVFFGFTNCPDVCPTTLSEVAQVMDGLGSQADRVQPLFLSVDPERDAGAELAEFTSAFHPSILGLAGSPEATQAAAESFKIFFAREDDATAPDGYSMAHASALYLIGPDGDWLRQYEYGMPATDILADLQNRLEGSLP</sequence>
<dbReference type="RefSeq" id="WP_090757133.1">
    <property type="nucleotide sequence ID" value="NZ_FNGE01000019.1"/>
</dbReference>
<dbReference type="Pfam" id="PF02630">
    <property type="entry name" value="SCO1-SenC"/>
    <property type="match status" value="1"/>
</dbReference>
<evidence type="ECO:0000256" key="2">
    <source>
        <dbReference type="ARBA" id="ARBA00023008"/>
    </source>
</evidence>
<dbReference type="CDD" id="cd02968">
    <property type="entry name" value="SCO"/>
    <property type="match status" value="1"/>
</dbReference>
<dbReference type="FunFam" id="3.40.30.10:FF:000013">
    <property type="entry name" value="Blast:Protein SCO1 homolog, mitochondrial"/>
    <property type="match status" value="1"/>
</dbReference>
<dbReference type="SUPFAM" id="SSF52833">
    <property type="entry name" value="Thioredoxin-like"/>
    <property type="match status" value="1"/>
</dbReference>
<feature type="binding site" evidence="3">
    <location>
        <position position="80"/>
    </location>
    <ligand>
        <name>Cu cation</name>
        <dbReference type="ChEBI" id="CHEBI:23378"/>
    </ligand>
</feature>
<evidence type="ECO:0000256" key="4">
    <source>
        <dbReference type="PIRSR" id="PIRSR603782-2"/>
    </source>
</evidence>
<keyword evidence="3" id="KW-0479">Metal-binding</keyword>
<keyword evidence="2 3" id="KW-0186">Copper</keyword>
<name>A0A1G9M889_9RHOB</name>
<dbReference type="PANTHER" id="PTHR12151">
    <property type="entry name" value="ELECTRON TRANSPORT PROTIN SCO1/SENC FAMILY MEMBER"/>
    <property type="match status" value="1"/>
</dbReference>
<dbReference type="InterPro" id="IPR036249">
    <property type="entry name" value="Thioredoxin-like_sf"/>
</dbReference>
<reference evidence="7" key="1">
    <citation type="submission" date="2016-10" db="EMBL/GenBank/DDBJ databases">
        <authorList>
            <person name="Varghese N."/>
            <person name="Submissions S."/>
        </authorList>
    </citation>
    <scope>NUCLEOTIDE SEQUENCE [LARGE SCALE GENOMIC DNA]</scope>
    <source>
        <strain evidence="7">CGMCC 1.7655</strain>
    </source>
</reference>
<dbReference type="GO" id="GO:0046872">
    <property type="term" value="F:metal ion binding"/>
    <property type="evidence" value="ECO:0007669"/>
    <property type="project" value="UniProtKB-KW"/>
</dbReference>
<protein>
    <submittedName>
        <fullName evidence="6">Protein SCO1/2</fullName>
    </submittedName>
</protein>
<feature type="binding site" evidence="3">
    <location>
        <position position="166"/>
    </location>
    <ligand>
        <name>Cu cation</name>
        <dbReference type="ChEBI" id="CHEBI:23378"/>
    </ligand>
</feature>
<dbReference type="OrthoDB" id="9790194at2"/>
<keyword evidence="4" id="KW-1015">Disulfide bond</keyword>
<dbReference type="InterPro" id="IPR013766">
    <property type="entry name" value="Thioredoxin_domain"/>
</dbReference>
<feature type="domain" description="Thioredoxin" evidence="5">
    <location>
        <begin position="38"/>
        <end position="201"/>
    </location>
</feature>
<dbReference type="STRING" id="525640.SAMN04487971_1198"/>
<feature type="disulfide bond" description="Redox-active" evidence="4">
    <location>
        <begin position="76"/>
        <end position="80"/>
    </location>
</feature>
<organism evidence="6 7">
    <name type="scientific">Paracoccus chinensis</name>
    <dbReference type="NCBI Taxonomy" id="525640"/>
    <lineage>
        <taxon>Bacteria</taxon>
        <taxon>Pseudomonadati</taxon>
        <taxon>Pseudomonadota</taxon>
        <taxon>Alphaproteobacteria</taxon>
        <taxon>Rhodobacterales</taxon>
        <taxon>Paracoccaceae</taxon>
        <taxon>Paracoccus</taxon>
    </lineage>
</organism>
<evidence type="ECO:0000259" key="5">
    <source>
        <dbReference type="PROSITE" id="PS51352"/>
    </source>
</evidence>
<dbReference type="Proteomes" id="UP000199555">
    <property type="component" value="Unassembled WGS sequence"/>
</dbReference>
<evidence type="ECO:0000256" key="1">
    <source>
        <dbReference type="ARBA" id="ARBA00010996"/>
    </source>
</evidence>
<dbReference type="EMBL" id="FNGE01000019">
    <property type="protein sequence ID" value="SDL70438.1"/>
    <property type="molecule type" value="Genomic_DNA"/>
</dbReference>
<feature type="binding site" evidence="3">
    <location>
        <position position="76"/>
    </location>
    <ligand>
        <name>Cu cation</name>
        <dbReference type="ChEBI" id="CHEBI:23378"/>
    </ligand>
</feature>
<keyword evidence="7" id="KW-1185">Reference proteome</keyword>
<gene>
    <name evidence="6" type="ORF">SAMN04487971_1198</name>
</gene>
<proteinExistence type="inferred from homology"/>
<evidence type="ECO:0000313" key="7">
    <source>
        <dbReference type="Proteomes" id="UP000199555"/>
    </source>
</evidence>
<dbReference type="PANTHER" id="PTHR12151:SF25">
    <property type="entry name" value="LINALOOL DEHYDRATASE_ISOMERASE DOMAIN-CONTAINING PROTEIN"/>
    <property type="match status" value="1"/>
</dbReference>
<dbReference type="AlphaFoldDB" id="A0A1G9M889"/>
<evidence type="ECO:0000256" key="3">
    <source>
        <dbReference type="PIRSR" id="PIRSR603782-1"/>
    </source>
</evidence>
<evidence type="ECO:0000313" key="6">
    <source>
        <dbReference type="EMBL" id="SDL70438.1"/>
    </source>
</evidence>
<dbReference type="Gene3D" id="3.40.30.10">
    <property type="entry name" value="Glutaredoxin"/>
    <property type="match status" value="1"/>
</dbReference>
<comment type="similarity">
    <text evidence="1">Belongs to the SCO1/2 family.</text>
</comment>